<reference evidence="2" key="1">
    <citation type="journal article" date="2014" name="Front. Microbiol.">
        <title>High frequency of phylogenetically diverse reductive dehalogenase-homologous genes in deep subseafloor sedimentary metagenomes.</title>
        <authorList>
            <person name="Kawai M."/>
            <person name="Futagami T."/>
            <person name="Toyoda A."/>
            <person name="Takaki Y."/>
            <person name="Nishi S."/>
            <person name="Hori S."/>
            <person name="Arai W."/>
            <person name="Tsubouchi T."/>
            <person name="Morono Y."/>
            <person name="Uchiyama I."/>
            <person name="Ito T."/>
            <person name="Fujiyama A."/>
            <person name="Inagaki F."/>
            <person name="Takami H."/>
        </authorList>
    </citation>
    <scope>NUCLEOTIDE SEQUENCE</scope>
    <source>
        <strain evidence="2">Expedition CK06-06</strain>
    </source>
</reference>
<dbReference type="PANTHER" id="PTHR11647">
    <property type="entry name" value="HYDRANTOINASE/DIHYDROPYRIMIDINASE FAMILY MEMBER"/>
    <property type="match status" value="1"/>
</dbReference>
<dbReference type="Gene3D" id="3.20.20.140">
    <property type="entry name" value="Metal-dependent hydrolases"/>
    <property type="match status" value="1"/>
</dbReference>
<dbReference type="SUPFAM" id="SSF51556">
    <property type="entry name" value="Metallo-dependent hydrolases"/>
    <property type="match status" value="1"/>
</dbReference>
<comment type="caution">
    <text evidence="2">The sequence shown here is derived from an EMBL/GenBank/DDBJ whole genome shotgun (WGS) entry which is preliminary data.</text>
</comment>
<proteinExistence type="predicted"/>
<dbReference type="InterPro" id="IPR050378">
    <property type="entry name" value="Metallo-dep_Hydrolases_sf"/>
</dbReference>
<dbReference type="SUPFAM" id="SSF51338">
    <property type="entry name" value="Composite domain of metallo-dependent hydrolases"/>
    <property type="match status" value="1"/>
</dbReference>
<dbReference type="InterPro" id="IPR032466">
    <property type="entry name" value="Metal_Hydrolase"/>
</dbReference>
<organism evidence="2">
    <name type="scientific">marine sediment metagenome</name>
    <dbReference type="NCBI Taxonomy" id="412755"/>
    <lineage>
        <taxon>unclassified sequences</taxon>
        <taxon>metagenomes</taxon>
        <taxon>ecological metagenomes</taxon>
    </lineage>
</organism>
<dbReference type="InterPro" id="IPR011059">
    <property type="entry name" value="Metal-dep_hydrolase_composite"/>
</dbReference>
<name>X1HRI7_9ZZZZ</name>
<sequence length="254" mass="27384">MELDLVFKDGLVVDGTGGPAFVADVGIADGSIRAVGRLAPVAAARSIDARGLIVAPGFVDMHTHSDVRLLDEPRAEAKIMQGVTTEVIGQDGLSFAPVNARTMEMIRQQTAAWNGEAPDCDWAWSSVADYLSRFDGRTSVNVAYLVPHGTVRLLVMGYEDRPPTPDELGQMRRHVARGMEEGAVGLSTGLSYPPAMYAGDDELVELCLEVAGRGGFFCPHHRSYGKGALTAYGEMFDVARRARVPLHLTHCVMN</sequence>
<dbReference type="EMBL" id="BARU01032525">
    <property type="protein sequence ID" value="GAH72072.1"/>
    <property type="molecule type" value="Genomic_DNA"/>
</dbReference>
<accession>X1HRI7</accession>
<dbReference type="GO" id="GO:0016812">
    <property type="term" value="F:hydrolase activity, acting on carbon-nitrogen (but not peptide) bonds, in cyclic amides"/>
    <property type="evidence" value="ECO:0007669"/>
    <property type="project" value="TreeGrafter"/>
</dbReference>
<evidence type="ECO:0000259" key="1">
    <source>
        <dbReference type="Pfam" id="PF07969"/>
    </source>
</evidence>
<dbReference type="InterPro" id="IPR013108">
    <property type="entry name" value="Amidohydro_3"/>
</dbReference>
<feature type="non-terminal residue" evidence="2">
    <location>
        <position position="254"/>
    </location>
</feature>
<evidence type="ECO:0000313" key="2">
    <source>
        <dbReference type="EMBL" id="GAH72072.1"/>
    </source>
</evidence>
<dbReference type="AlphaFoldDB" id="X1HRI7"/>
<dbReference type="PANTHER" id="PTHR11647:SF1">
    <property type="entry name" value="COLLAPSIN RESPONSE MEDIATOR PROTEIN"/>
    <property type="match status" value="1"/>
</dbReference>
<feature type="domain" description="Amidohydrolase 3" evidence="1">
    <location>
        <begin position="47"/>
        <end position="249"/>
    </location>
</feature>
<protein>
    <recommendedName>
        <fullName evidence="1">Amidohydrolase 3 domain-containing protein</fullName>
    </recommendedName>
</protein>
<dbReference type="Pfam" id="PF07969">
    <property type="entry name" value="Amidohydro_3"/>
    <property type="match status" value="1"/>
</dbReference>
<gene>
    <name evidence="2" type="ORF">S03H2_51283</name>
</gene>
<dbReference type="GO" id="GO:0005829">
    <property type="term" value="C:cytosol"/>
    <property type="evidence" value="ECO:0007669"/>
    <property type="project" value="TreeGrafter"/>
</dbReference>